<evidence type="ECO:0008006" key="3">
    <source>
        <dbReference type="Google" id="ProtNLM"/>
    </source>
</evidence>
<gene>
    <name evidence="1" type="ORF">PT974_03025</name>
</gene>
<keyword evidence="2" id="KW-1185">Reference proteome</keyword>
<evidence type="ECO:0000313" key="1">
    <source>
        <dbReference type="EMBL" id="KAK5996271.1"/>
    </source>
</evidence>
<dbReference type="Proteomes" id="UP001338125">
    <property type="component" value="Unassembled WGS sequence"/>
</dbReference>
<dbReference type="InterPro" id="IPR005502">
    <property type="entry name" value="Ribosyl_crysJ1"/>
</dbReference>
<dbReference type="Gene3D" id="1.10.4080.10">
    <property type="entry name" value="ADP-ribosylation/Crystallin J1"/>
    <property type="match status" value="1"/>
</dbReference>
<organism evidence="1 2">
    <name type="scientific">Cladobotryum mycophilum</name>
    <dbReference type="NCBI Taxonomy" id="491253"/>
    <lineage>
        <taxon>Eukaryota</taxon>
        <taxon>Fungi</taxon>
        <taxon>Dikarya</taxon>
        <taxon>Ascomycota</taxon>
        <taxon>Pezizomycotina</taxon>
        <taxon>Sordariomycetes</taxon>
        <taxon>Hypocreomycetidae</taxon>
        <taxon>Hypocreales</taxon>
        <taxon>Hypocreaceae</taxon>
        <taxon>Cladobotryum</taxon>
    </lineage>
</organism>
<comment type="caution">
    <text evidence="1">The sequence shown here is derived from an EMBL/GenBank/DDBJ whole genome shotgun (WGS) entry which is preliminary data.</text>
</comment>
<reference evidence="1 2" key="1">
    <citation type="submission" date="2024-01" db="EMBL/GenBank/DDBJ databases">
        <title>Complete genome of Cladobotryum mycophilum ATHUM6906.</title>
        <authorList>
            <person name="Christinaki A.C."/>
            <person name="Myridakis A.I."/>
            <person name="Kouvelis V.N."/>
        </authorList>
    </citation>
    <scope>NUCLEOTIDE SEQUENCE [LARGE SCALE GENOMIC DNA]</scope>
    <source>
        <strain evidence="1 2">ATHUM6906</strain>
    </source>
</reference>
<dbReference type="Gene3D" id="2.60.120.560">
    <property type="entry name" value="Exo-inulinase, domain 1"/>
    <property type="match status" value="1"/>
</dbReference>
<dbReference type="SUPFAM" id="SSF101478">
    <property type="entry name" value="ADP-ribosylglycohydrolase"/>
    <property type="match status" value="1"/>
</dbReference>
<protein>
    <recommendedName>
        <fullName evidence="3">ADP-ribosylglycohydrolase</fullName>
    </recommendedName>
</protein>
<dbReference type="InterPro" id="IPR036705">
    <property type="entry name" value="Ribosyl_crysJ1_sf"/>
</dbReference>
<dbReference type="Pfam" id="PF03747">
    <property type="entry name" value="ADP_ribosyl_GH"/>
    <property type="match status" value="1"/>
</dbReference>
<proteinExistence type="predicted"/>
<sequence length="720" mass="78880">MTAIRSPIPTPPDYLERVYAGVVGKLIGVYLGRPFEGWTHQDILAKIGPIHNYVHERVGAPLVVTDDDVSGTFTFVRALAEHPMGDRQRGEPVITSEQIGKTWLNNIVERHSTLWWGGKGISTEHTAYLNLKHGIPAPRSGSIATNGRTVAEQIGAQIFIDGWALVSPGQPDLAAELAETAGRVSHDGESVHAAKVWAAMEAEAFVSNNVDHLLDTGLQYVPKDSLIAKVIGEVRVWSKADNDWMATRQRIEDTYGYDKFHGWCHVIPNHAIMIMSLIYGAYDFHEAMHIVNTCGWDTDCNSGNLACLLGIMHGITVFEGGVDWRGPIADRALVSGGDNGYSINNAARIAIDIANLGHQLAGEKPLEPPKDGAQFHFTLPGSVQGFQATATSTTKVSVEQLADGLGRPGLAVRLSGLWKESGSVEVVTPTFAPKEVRDMDRIYQLMASPLIYPGQRVSAAVRSAPENTAPVKVCLRLRVYDDEDLVTMDSESSVVLEPGAEDKTLAWTIPDDMDSQPIESIGIAVFAVDKPMKGIVWLDNLRWDGVPTMTLQRPKKNKMSDFWKRAWVSNVDHWHHWVDPAVCIAHDKGEGIVSYGTREWTDYRITVLQFKATLDAPAGIAIRVQGINRYYALMFNKGQKSISIVKALDEKRLELAQIDFEWELDAEYEVSLEVKGPRIIGCLGDMVITAEDSQYTGGGLGFVVTDGSLIAGSIKIAPAS</sequence>
<name>A0ABR0SWX4_9HYPO</name>
<evidence type="ECO:0000313" key="2">
    <source>
        <dbReference type="Proteomes" id="UP001338125"/>
    </source>
</evidence>
<accession>A0ABR0SWX4</accession>
<dbReference type="EMBL" id="JAVFKD010000003">
    <property type="protein sequence ID" value="KAK5996271.1"/>
    <property type="molecule type" value="Genomic_DNA"/>
</dbReference>